<organism evidence="2 3">
    <name type="scientific">Parnassius apollo</name>
    <name type="common">Apollo butterfly</name>
    <name type="synonym">Papilio apollo</name>
    <dbReference type="NCBI Taxonomy" id="110799"/>
    <lineage>
        <taxon>Eukaryota</taxon>
        <taxon>Metazoa</taxon>
        <taxon>Ecdysozoa</taxon>
        <taxon>Arthropoda</taxon>
        <taxon>Hexapoda</taxon>
        <taxon>Insecta</taxon>
        <taxon>Pterygota</taxon>
        <taxon>Neoptera</taxon>
        <taxon>Endopterygota</taxon>
        <taxon>Lepidoptera</taxon>
        <taxon>Glossata</taxon>
        <taxon>Ditrysia</taxon>
        <taxon>Papilionoidea</taxon>
        <taxon>Papilionidae</taxon>
        <taxon>Parnassiinae</taxon>
        <taxon>Parnassini</taxon>
        <taxon>Parnassius</taxon>
        <taxon>Parnassius</taxon>
    </lineage>
</organism>
<keyword evidence="1" id="KW-1133">Transmembrane helix</keyword>
<feature type="transmembrane region" description="Helical" evidence="1">
    <location>
        <begin position="90"/>
        <end position="114"/>
    </location>
</feature>
<dbReference type="Proteomes" id="UP000691718">
    <property type="component" value="Unassembled WGS sequence"/>
</dbReference>
<proteinExistence type="predicted"/>
<gene>
    <name evidence="2" type="ORF">PAPOLLO_LOCUS2596</name>
</gene>
<dbReference type="AlphaFoldDB" id="A0A8S3W632"/>
<sequence length="115" mass="12076">MSIAESSGKLEILCGPRHMFEVCYLVGRASGRVGISAPRVLLAGGWLAAGECHPECPQGECINSSVACKRCIAEWGALHTAERERLAPSVAAVTLTMCAAAATVFFAALFVLLII</sequence>
<evidence type="ECO:0000313" key="2">
    <source>
        <dbReference type="EMBL" id="CAG4943198.1"/>
    </source>
</evidence>
<keyword evidence="1" id="KW-0472">Membrane</keyword>
<accession>A0A8S3W632</accession>
<evidence type="ECO:0000313" key="3">
    <source>
        <dbReference type="Proteomes" id="UP000691718"/>
    </source>
</evidence>
<keyword evidence="1" id="KW-0812">Transmembrane</keyword>
<name>A0A8S3W632_PARAO</name>
<protein>
    <submittedName>
        <fullName evidence="2">(apollo) hypothetical protein</fullName>
    </submittedName>
</protein>
<dbReference type="EMBL" id="CAJQZP010000178">
    <property type="protein sequence ID" value="CAG4943198.1"/>
    <property type="molecule type" value="Genomic_DNA"/>
</dbReference>
<evidence type="ECO:0000256" key="1">
    <source>
        <dbReference type="SAM" id="Phobius"/>
    </source>
</evidence>
<comment type="caution">
    <text evidence="2">The sequence shown here is derived from an EMBL/GenBank/DDBJ whole genome shotgun (WGS) entry which is preliminary data.</text>
</comment>
<reference evidence="2" key="1">
    <citation type="submission" date="2021-04" db="EMBL/GenBank/DDBJ databases">
        <authorList>
            <person name="Tunstrom K."/>
        </authorList>
    </citation>
    <scope>NUCLEOTIDE SEQUENCE</scope>
</reference>
<keyword evidence="3" id="KW-1185">Reference proteome</keyword>